<protein>
    <submittedName>
        <fullName evidence="1">Uncharacterized protein</fullName>
    </submittedName>
</protein>
<reference evidence="1" key="2">
    <citation type="submission" date="2025-09" db="UniProtKB">
        <authorList>
            <consortium name="Ensembl"/>
        </authorList>
    </citation>
    <scope>IDENTIFICATION</scope>
</reference>
<evidence type="ECO:0000313" key="1">
    <source>
        <dbReference type="Ensembl" id="ENSVKKP00000006037.1"/>
    </source>
</evidence>
<name>A0A8D2J3N7_VARKO</name>
<dbReference type="AlphaFoldDB" id="A0A8D2J3N7"/>
<reference evidence="1" key="1">
    <citation type="submission" date="2025-08" db="UniProtKB">
        <authorList>
            <consortium name="Ensembl"/>
        </authorList>
    </citation>
    <scope>IDENTIFICATION</scope>
</reference>
<dbReference type="Ensembl" id="ENSVKKT00000006198.1">
    <property type="protein sequence ID" value="ENSVKKP00000006037.1"/>
    <property type="gene ID" value="ENSVKKG00000004401.1"/>
</dbReference>
<sequence>MGPSENKHTVLLHTNSLVGLPSSANNTSVSEKPLCSKPPPANCTSWSFPETVCPSGESGLEIKYVPKTAIFLTPNWWDQSIINMNFPKQIMHLIAHSLLRAAISTGRNLPCQSRIRSCWKTHVPCSCCFIRGIWKSKG</sequence>
<keyword evidence="2" id="KW-1185">Reference proteome</keyword>
<dbReference type="Proteomes" id="UP000694545">
    <property type="component" value="Unplaced"/>
</dbReference>
<evidence type="ECO:0000313" key="2">
    <source>
        <dbReference type="Proteomes" id="UP000694545"/>
    </source>
</evidence>
<accession>A0A8D2J3N7</accession>
<organism evidence="1 2">
    <name type="scientific">Varanus komodoensis</name>
    <name type="common">Komodo dragon</name>
    <dbReference type="NCBI Taxonomy" id="61221"/>
    <lineage>
        <taxon>Eukaryota</taxon>
        <taxon>Metazoa</taxon>
        <taxon>Chordata</taxon>
        <taxon>Craniata</taxon>
        <taxon>Vertebrata</taxon>
        <taxon>Euteleostomi</taxon>
        <taxon>Lepidosauria</taxon>
        <taxon>Squamata</taxon>
        <taxon>Bifurcata</taxon>
        <taxon>Unidentata</taxon>
        <taxon>Episquamata</taxon>
        <taxon>Toxicofera</taxon>
        <taxon>Anguimorpha</taxon>
        <taxon>Paleoanguimorpha</taxon>
        <taxon>Varanoidea</taxon>
        <taxon>Varanidae</taxon>
        <taxon>Varanus</taxon>
    </lineage>
</organism>
<proteinExistence type="predicted"/>